<feature type="active site" description="Proton donor/acceptor" evidence="8">
    <location>
        <position position="183"/>
    </location>
</feature>
<dbReference type="Proteomes" id="UP000231701">
    <property type="component" value="Chromosome"/>
</dbReference>
<dbReference type="GO" id="GO:0008881">
    <property type="term" value="F:glutamate racemase activity"/>
    <property type="evidence" value="ECO:0007669"/>
    <property type="project" value="UniProtKB-UniRule"/>
</dbReference>
<evidence type="ECO:0000256" key="5">
    <source>
        <dbReference type="ARBA" id="ARBA00023235"/>
    </source>
</evidence>
<dbReference type="InterPro" id="IPR018187">
    <property type="entry name" value="Asp/Glu_racemase_AS_1"/>
</dbReference>
<dbReference type="OrthoDB" id="5291413at2"/>
<organism evidence="9 10">
    <name type="scientific">Mariprofundus aestuarium</name>
    <dbReference type="NCBI Taxonomy" id="1921086"/>
    <lineage>
        <taxon>Bacteria</taxon>
        <taxon>Pseudomonadati</taxon>
        <taxon>Pseudomonadota</taxon>
        <taxon>Candidatius Mariprofundia</taxon>
        <taxon>Mariprofundales</taxon>
        <taxon>Mariprofundaceae</taxon>
        <taxon>Mariprofundus</taxon>
    </lineage>
</organism>
<dbReference type="NCBIfam" id="TIGR00067">
    <property type="entry name" value="glut_race"/>
    <property type="match status" value="1"/>
</dbReference>
<gene>
    <name evidence="8" type="primary">murI</name>
    <name evidence="9" type="ORF">Ga0123461_1593</name>
</gene>
<proteinExistence type="inferred from homology"/>
<dbReference type="EMBL" id="CP018799">
    <property type="protein sequence ID" value="ATX80006.1"/>
    <property type="molecule type" value="Genomic_DNA"/>
</dbReference>
<dbReference type="PANTHER" id="PTHR21198:SF2">
    <property type="entry name" value="GLUTAMATE RACEMASE"/>
    <property type="match status" value="1"/>
</dbReference>
<dbReference type="PANTHER" id="PTHR21198">
    <property type="entry name" value="GLUTAMATE RACEMASE"/>
    <property type="match status" value="1"/>
</dbReference>
<evidence type="ECO:0000256" key="6">
    <source>
        <dbReference type="ARBA" id="ARBA00023316"/>
    </source>
</evidence>
<dbReference type="RefSeq" id="WP_100277830.1">
    <property type="nucleotide sequence ID" value="NZ_CP018799.1"/>
</dbReference>
<keyword evidence="3 8" id="KW-0133">Cell shape</keyword>
<keyword evidence="6 8" id="KW-0961">Cell wall biogenesis/degradation</keyword>
<evidence type="ECO:0000256" key="1">
    <source>
        <dbReference type="ARBA" id="ARBA00001602"/>
    </source>
</evidence>
<comment type="function">
    <text evidence="8">Provides the (R)-glutamate required for cell wall biosynthesis.</text>
</comment>
<dbReference type="HAMAP" id="MF_00258">
    <property type="entry name" value="Glu_racemase"/>
    <property type="match status" value="1"/>
</dbReference>
<reference evidence="9 10" key="1">
    <citation type="submission" date="2016-12" db="EMBL/GenBank/DDBJ databases">
        <title>Isolation and genomic insights into novel planktonic Zetaproteobacteria from stratified waters of the Chesapeake Bay.</title>
        <authorList>
            <person name="McAllister S.M."/>
            <person name="Kato S."/>
            <person name="Chan C.S."/>
            <person name="Chiu B.K."/>
            <person name="Field E.K."/>
        </authorList>
    </citation>
    <scope>NUCLEOTIDE SEQUENCE [LARGE SCALE GENOMIC DNA]</scope>
    <source>
        <strain evidence="9 10">CP-5</strain>
    </source>
</reference>
<evidence type="ECO:0000256" key="3">
    <source>
        <dbReference type="ARBA" id="ARBA00022960"/>
    </source>
</evidence>
<sequence length="261" mass="28080">MQRAAVGVFDSGVGGLSVLAYIHHLLPAEELIYVADSAYIPYGCKKPEEVLDRSLKISDFLVKKGVKAIVVACNTATAVAVHELRARYDVPVIGIEPAVKPAVGGSISGVVGVLATSGTLGSEKFNQLKLRYADQAELIVQPCPGLVEHIEAGELDGGQIRHLLDGYLQPLLERGMDTLVLGCTHYTFVLPLIRKIVGESITIIDAGDAIARQLRRQLHERAALVEDTHLGSVEFWSSGTMSDTLTSSLWGQNIHVGHLNI</sequence>
<dbReference type="InterPro" id="IPR004391">
    <property type="entry name" value="Glu_race"/>
</dbReference>
<accession>A0A2K8L6X1</accession>
<feature type="binding site" evidence="8">
    <location>
        <begin position="10"/>
        <end position="11"/>
    </location>
    <ligand>
        <name>substrate</name>
    </ligand>
</feature>
<evidence type="ECO:0000256" key="4">
    <source>
        <dbReference type="ARBA" id="ARBA00022984"/>
    </source>
</evidence>
<evidence type="ECO:0000313" key="10">
    <source>
        <dbReference type="Proteomes" id="UP000231701"/>
    </source>
</evidence>
<dbReference type="Gene3D" id="3.40.50.1860">
    <property type="match status" value="2"/>
</dbReference>
<comment type="similarity">
    <text evidence="8">Belongs to the aspartate/glutamate racemases family.</text>
</comment>
<comment type="pathway">
    <text evidence="8">Cell wall biogenesis; peptidoglycan biosynthesis.</text>
</comment>
<dbReference type="Pfam" id="PF01177">
    <property type="entry name" value="Asp_Glu_race"/>
    <property type="match status" value="1"/>
</dbReference>
<feature type="binding site" evidence="8">
    <location>
        <begin position="184"/>
        <end position="185"/>
    </location>
    <ligand>
        <name>substrate</name>
    </ligand>
</feature>
<dbReference type="GO" id="GO:0071555">
    <property type="term" value="P:cell wall organization"/>
    <property type="evidence" value="ECO:0007669"/>
    <property type="project" value="UniProtKB-KW"/>
</dbReference>
<dbReference type="InterPro" id="IPR015942">
    <property type="entry name" value="Asp/Glu/hydantoin_racemase"/>
</dbReference>
<evidence type="ECO:0000256" key="2">
    <source>
        <dbReference type="ARBA" id="ARBA00013090"/>
    </source>
</evidence>
<keyword evidence="4 8" id="KW-0573">Peptidoglycan synthesis</keyword>
<evidence type="ECO:0000313" key="9">
    <source>
        <dbReference type="EMBL" id="ATX80006.1"/>
    </source>
</evidence>
<keyword evidence="10" id="KW-1185">Reference proteome</keyword>
<evidence type="ECO:0000256" key="8">
    <source>
        <dbReference type="HAMAP-Rule" id="MF_00258"/>
    </source>
</evidence>
<name>A0A2K8L6X1_MARES</name>
<comment type="catalytic activity">
    <reaction evidence="1 8">
        <text>L-glutamate = D-glutamate</text>
        <dbReference type="Rhea" id="RHEA:12813"/>
        <dbReference type="ChEBI" id="CHEBI:29985"/>
        <dbReference type="ChEBI" id="CHEBI:29986"/>
        <dbReference type="EC" id="5.1.1.3"/>
    </reaction>
</comment>
<evidence type="ECO:0000256" key="7">
    <source>
        <dbReference type="ARBA" id="ARBA00070053"/>
    </source>
</evidence>
<dbReference type="EC" id="5.1.1.3" evidence="2 8"/>
<dbReference type="PROSITE" id="PS00923">
    <property type="entry name" value="ASP_GLU_RACEMASE_1"/>
    <property type="match status" value="1"/>
</dbReference>
<dbReference type="FunFam" id="3.40.50.1860:FF:000002">
    <property type="entry name" value="Glutamate racemase"/>
    <property type="match status" value="1"/>
</dbReference>
<feature type="binding site" evidence="8">
    <location>
        <begin position="74"/>
        <end position="75"/>
    </location>
    <ligand>
        <name>substrate</name>
    </ligand>
</feature>
<feature type="active site" description="Proton donor/acceptor" evidence="8">
    <location>
        <position position="73"/>
    </location>
</feature>
<dbReference type="KEGG" id="maes:Ga0123461_1593"/>
<dbReference type="SUPFAM" id="SSF53681">
    <property type="entry name" value="Aspartate/glutamate racemase"/>
    <property type="match status" value="2"/>
</dbReference>
<dbReference type="GO" id="GO:0009252">
    <property type="term" value="P:peptidoglycan biosynthetic process"/>
    <property type="evidence" value="ECO:0007669"/>
    <property type="project" value="UniProtKB-UniRule"/>
</dbReference>
<feature type="binding site" evidence="8">
    <location>
        <begin position="42"/>
        <end position="43"/>
    </location>
    <ligand>
        <name>substrate</name>
    </ligand>
</feature>
<dbReference type="GO" id="GO:0008360">
    <property type="term" value="P:regulation of cell shape"/>
    <property type="evidence" value="ECO:0007669"/>
    <property type="project" value="UniProtKB-KW"/>
</dbReference>
<dbReference type="InterPro" id="IPR001920">
    <property type="entry name" value="Asp/Glu_race"/>
</dbReference>
<protein>
    <recommendedName>
        <fullName evidence="7 8">Glutamate racemase</fullName>
        <ecNumber evidence="2 8">5.1.1.3</ecNumber>
    </recommendedName>
</protein>
<dbReference type="UniPathway" id="UPA00219"/>
<keyword evidence="5 8" id="KW-0413">Isomerase</keyword>
<dbReference type="AlphaFoldDB" id="A0A2K8L6X1"/>